<reference evidence="3 4" key="1">
    <citation type="submission" date="2023-08" db="EMBL/GenBank/DDBJ databases">
        <title>Black Yeasts Isolated from many extreme environments.</title>
        <authorList>
            <person name="Coleine C."/>
            <person name="Stajich J.E."/>
            <person name="Selbmann L."/>
        </authorList>
    </citation>
    <scope>NUCLEOTIDE SEQUENCE [LARGE SCALE GENOMIC DNA]</scope>
    <source>
        <strain evidence="3 4">CCFEE 5885</strain>
    </source>
</reference>
<comment type="caution">
    <text evidence="3">The sequence shown here is derived from an EMBL/GenBank/DDBJ whole genome shotgun (WGS) entry which is preliminary data.</text>
</comment>
<keyword evidence="4" id="KW-1185">Reference proteome</keyword>
<feature type="compositionally biased region" description="Polar residues" evidence="2">
    <location>
        <begin position="147"/>
        <end position="167"/>
    </location>
</feature>
<feature type="compositionally biased region" description="Polar residues" evidence="2">
    <location>
        <begin position="94"/>
        <end position="110"/>
    </location>
</feature>
<evidence type="ECO:0000313" key="3">
    <source>
        <dbReference type="EMBL" id="KAK5077421.1"/>
    </source>
</evidence>
<name>A0ABR0JWQ3_9EURO</name>
<feature type="compositionally biased region" description="Low complexity" evidence="2">
    <location>
        <begin position="82"/>
        <end position="93"/>
    </location>
</feature>
<evidence type="ECO:0000256" key="1">
    <source>
        <dbReference type="SAM" id="Coils"/>
    </source>
</evidence>
<evidence type="ECO:0000313" key="4">
    <source>
        <dbReference type="Proteomes" id="UP001345013"/>
    </source>
</evidence>
<sequence length="235" mass="25763">MTTFYPFVWVDGPPEQVDERRGVQTVKEAHLPAAQDHPSDLAWTSRFSMDFGGHLTFDHGMDDDIDETGLFADAADHDFSLPPTHTTVHPPSTQQAGQHTGPQADTTIPSGFSKGAVRRRELMSRPDATGISQRRVASPLNRRSMGSGVSKSRPTAPTATAPVSGSLRRSLQETLHRASSIQTLESQMAALHARLQASEDRMSQIEAESQRTQDELRVCMSEVNGALEFAESFNH</sequence>
<proteinExistence type="predicted"/>
<organism evidence="3 4">
    <name type="scientific">Lithohypha guttulata</name>
    <dbReference type="NCBI Taxonomy" id="1690604"/>
    <lineage>
        <taxon>Eukaryota</taxon>
        <taxon>Fungi</taxon>
        <taxon>Dikarya</taxon>
        <taxon>Ascomycota</taxon>
        <taxon>Pezizomycotina</taxon>
        <taxon>Eurotiomycetes</taxon>
        <taxon>Chaetothyriomycetidae</taxon>
        <taxon>Chaetothyriales</taxon>
        <taxon>Trichomeriaceae</taxon>
        <taxon>Lithohypha</taxon>
    </lineage>
</organism>
<feature type="region of interest" description="Disordered" evidence="2">
    <location>
        <begin position="76"/>
        <end position="167"/>
    </location>
</feature>
<evidence type="ECO:0000256" key="2">
    <source>
        <dbReference type="SAM" id="MobiDB-lite"/>
    </source>
</evidence>
<accession>A0ABR0JWQ3</accession>
<dbReference type="EMBL" id="JAVRRG010000225">
    <property type="protein sequence ID" value="KAK5077421.1"/>
    <property type="molecule type" value="Genomic_DNA"/>
</dbReference>
<protein>
    <submittedName>
        <fullName evidence="3">Uncharacterized protein</fullName>
    </submittedName>
</protein>
<dbReference type="Proteomes" id="UP001345013">
    <property type="component" value="Unassembled WGS sequence"/>
</dbReference>
<feature type="coiled-coil region" evidence="1">
    <location>
        <begin position="181"/>
        <end position="215"/>
    </location>
</feature>
<gene>
    <name evidence="3" type="ORF">LTR24_009668</name>
</gene>
<keyword evidence="1" id="KW-0175">Coiled coil</keyword>